<dbReference type="Proteomes" id="UP000324222">
    <property type="component" value="Unassembled WGS sequence"/>
</dbReference>
<keyword evidence="2" id="KW-0732">Signal</keyword>
<keyword evidence="3" id="KW-0325">Glycoprotein</keyword>
<dbReference type="Pfam" id="PF00135">
    <property type="entry name" value="COesterase"/>
    <property type="match status" value="1"/>
</dbReference>
<evidence type="ECO:0000256" key="3">
    <source>
        <dbReference type="ARBA" id="ARBA00023180"/>
    </source>
</evidence>
<comment type="caution">
    <text evidence="6">The sequence shown here is derived from an EMBL/GenBank/DDBJ whole genome shotgun (WGS) entry which is preliminary data.</text>
</comment>
<accession>A0A5B7HQ33</accession>
<reference evidence="6 7" key="1">
    <citation type="submission" date="2019-05" db="EMBL/GenBank/DDBJ databases">
        <title>Another draft genome of Portunus trituberculatus and its Hox gene families provides insights of decapod evolution.</title>
        <authorList>
            <person name="Jeong J.-H."/>
            <person name="Song I."/>
            <person name="Kim S."/>
            <person name="Choi T."/>
            <person name="Kim D."/>
            <person name="Ryu S."/>
            <person name="Kim W."/>
        </authorList>
    </citation>
    <scope>NUCLEOTIDE SEQUENCE [LARGE SCALE GENOMIC DNA]</scope>
    <source>
        <tissue evidence="6">Muscle</tissue>
    </source>
</reference>
<evidence type="ECO:0000256" key="4">
    <source>
        <dbReference type="SAM" id="Phobius"/>
    </source>
</evidence>
<evidence type="ECO:0000313" key="6">
    <source>
        <dbReference type="EMBL" id="MPC71819.1"/>
    </source>
</evidence>
<sequence>MPPPVVLQWAASWRLWAVVVLGVGLATGEVRMMRESMVVNTNSGPVRGVHVKPNNRYLKPVVLFLGVPYAAPPVGALRFMPPKSALKWSEERNAASLPPVCPQKLPDVTNKAEALKRMSEGRYNYLQRLIPLLLNQSEDCLYLNIYTPIRGECVALSPVFRNALLSYHNNFPRSQRRLDGFSSQFLLLNPSGLGCIFYREICVRLDHFIDIRKGLWRMED</sequence>
<dbReference type="Gene3D" id="3.40.50.1820">
    <property type="entry name" value="alpha/beta hydrolase"/>
    <property type="match status" value="1"/>
</dbReference>
<keyword evidence="4" id="KW-1133">Transmembrane helix</keyword>
<feature type="domain" description="Carboxylesterase type B" evidence="5">
    <location>
        <begin position="36"/>
        <end position="150"/>
    </location>
</feature>
<evidence type="ECO:0000313" key="7">
    <source>
        <dbReference type="Proteomes" id="UP000324222"/>
    </source>
</evidence>
<feature type="transmembrane region" description="Helical" evidence="4">
    <location>
        <begin position="6"/>
        <end position="27"/>
    </location>
</feature>
<keyword evidence="4" id="KW-0472">Membrane</keyword>
<dbReference type="PANTHER" id="PTHR43903">
    <property type="entry name" value="NEUROLIGIN"/>
    <property type="match status" value="1"/>
</dbReference>
<dbReference type="InterPro" id="IPR002018">
    <property type="entry name" value="CarbesteraseB"/>
</dbReference>
<dbReference type="OrthoDB" id="3200163at2759"/>
<dbReference type="AlphaFoldDB" id="A0A5B7HQ33"/>
<keyword evidence="7" id="KW-1185">Reference proteome</keyword>
<dbReference type="SUPFAM" id="SSF53474">
    <property type="entry name" value="alpha/beta-Hydrolases"/>
    <property type="match status" value="1"/>
</dbReference>
<evidence type="ECO:0000256" key="1">
    <source>
        <dbReference type="ARBA" id="ARBA00005964"/>
    </source>
</evidence>
<dbReference type="InterPro" id="IPR051093">
    <property type="entry name" value="Neuroligin/BSAL"/>
</dbReference>
<dbReference type="InterPro" id="IPR029058">
    <property type="entry name" value="AB_hydrolase_fold"/>
</dbReference>
<evidence type="ECO:0000256" key="2">
    <source>
        <dbReference type="ARBA" id="ARBA00022729"/>
    </source>
</evidence>
<evidence type="ECO:0000259" key="5">
    <source>
        <dbReference type="Pfam" id="PF00135"/>
    </source>
</evidence>
<dbReference type="EMBL" id="VSRR010033625">
    <property type="protein sequence ID" value="MPC71819.1"/>
    <property type="molecule type" value="Genomic_DNA"/>
</dbReference>
<proteinExistence type="inferred from homology"/>
<organism evidence="6 7">
    <name type="scientific">Portunus trituberculatus</name>
    <name type="common">Swimming crab</name>
    <name type="synonym">Neptunus trituberculatus</name>
    <dbReference type="NCBI Taxonomy" id="210409"/>
    <lineage>
        <taxon>Eukaryota</taxon>
        <taxon>Metazoa</taxon>
        <taxon>Ecdysozoa</taxon>
        <taxon>Arthropoda</taxon>
        <taxon>Crustacea</taxon>
        <taxon>Multicrustacea</taxon>
        <taxon>Malacostraca</taxon>
        <taxon>Eumalacostraca</taxon>
        <taxon>Eucarida</taxon>
        <taxon>Decapoda</taxon>
        <taxon>Pleocyemata</taxon>
        <taxon>Brachyura</taxon>
        <taxon>Eubrachyura</taxon>
        <taxon>Portunoidea</taxon>
        <taxon>Portunidae</taxon>
        <taxon>Portuninae</taxon>
        <taxon>Portunus</taxon>
    </lineage>
</organism>
<keyword evidence="4" id="KW-0812">Transmembrane</keyword>
<protein>
    <submittedName>
        <fullName evidence="6">Neuroligin-1</fullName>
    </submittedName>
</protein>
<dbReference type="PROSITE" id="PS00941">
    <property type="entry name" value="CARBOXYLESTERASE_B_2"/>
    <property type="match status" value="1"/>
</dbReference>
<name>A0A5B7HQ33_PORTR</name>
<dbReference type="InterPro" id="IPR019819">
    <property type="entry name" value="Carboxylesterase_B_CS"/>
</dbReference>
<comment type="similarity">
    <text evidence="1">Belongs to the type-B carboxylesterase/lipase family.</text>
</comment>
<gene>
    <name evidence="6" type="primary">Nlgn1_0</name>
    <name evidence="6" type="ORF">E2C01_066109</name>
</gene>